<name>A0AAV7NGW9_PLEWA</name>
<dbReference type="EMBL" id="JANPWB010000012">
    <property type="protein sequence ID" value="KAJ1114731.1"/>
    <property type="molecule type" value="Genomic_DNA"/>
</dbReference>
<proteinExistence type="predicted"/>
<evidence type="ECO:0000256" key="1">
    <source>
        <dbReference type="SAM" id="MobiDB-lite"/>
    </source>
</evidence>
<evidence type="ECO:0000313" key="3">
    <source>
        <dbReference type="Proteomes" id="UP001066276"/>
    </source>
</evidence>
<comment type="caution">
    <text evidence="2">The sequence shown here is derived from an EMBL/GenBank/DDBJ whole genome shotgun (WGS) entry which is preliminary data.</text>
</comment>
<feature type="region of interest" description="Disordered" evidence="1">
    <location>
        <begin position="34"/>
        <end position="81"/>
    </location>
</feature>
<dbReference type="AlphaFoldDB" id="A0AAV7NGW9"/>
<reference evidence="2" key="1">
    <citation type="journal article" date="2022" name="bioRxiv">
        <title>Sequencing and chromosome-scale assembly of the giantPleurodeles waltlgenome.</title>
        <authorList>
            <person name="Brown T."/>
            <person name="Elewa A."/>
            <person name="Iarovenko S."/>
            <person name="Subramanian E."/>
            <person name="Araus A.J."/>
            <person name="Petzold A."/>
            <person name="Susuki M."/>
            <person name="Suzuki K.-i.T."/>
            <person name="Hayashi T."/>
            <person name="Toyoda A."/>
            <person name="Oliveira C."/>
            <person name="Osipova E."/>
            <person name="Leigh N.D."/>
            <person name="Simon A."/>
            <person name="Yun M.H."/>
        </authorList>
    </citation>
    <scope>NUCLEOTIDE SEQUENCE</scope>
    <source>
        <strain evidence="2">20211129_DDA</strain>
        <tissue evidence="2">Liver</tissue>
    </source>
</reference>
<accession>A0AAV7NGW9</accession>
<sequence>MPRTPEDRAFESWSLKERRSRPGGWWGREYEVPNAENERQRSTAEGRLTPSLRPRSRERSEMQQNLQSEALEQRKFGGGGS</sequence>
<evidence type="ECO:0000313" key="2">
    <source>
        <dbReference type="EMBL" id="KAJ1114731.1"/>
    </source>
</evidence>
<keyword evidence="3" id="KW-1185">Reference proteome</keyword>
<organism evidence="2 3">
    <name type="scientific">Pleurodeles waltl</name>
    <name type="common">Iberian ribbed newt</name>
    <dbReference type="NCBI Taxonomy" id="8319"/>
    <lineage>
        <taxon>Eukaryota</taxon>
        <taxon>Metazoa</taxon>
        <taxon>Chordata</taxon>
        <taxon>Craniata</taxon>
        <taxon>Vertebrata</taxon>
        <taxon>Euteleostomi</taxon>
        <taxon>Amphibia</taxon>
        <taxon>Batrachia</taxon>
        <taxon>Caudata</taxon>
        <taxon>Salamandroidea</taxon>
        <taxon>Salamandridae</taxon>
        <taxon>Pleurodelinae</taxon>
        <taxon>Pleurodeles</taxon>
    </lineage>
</organism>
<protein>
    <submittedName>
        <fullName evidence="2">Uncharacterized protein</fullName>
    </submittedName>
</protein>
<dbReference type="Proteomes" id="UP001066276">
    <property type="component" value="Chromosome 8"/>
</dbReference>
<gene>
    <name evidence="2" type="ORF">NDU88_002962</name>
</gene>
<feature type="compositionally biased region" description="Basic and acidic residues" evidence="1">
    <location>
        <begin position="34"/>
        <end position="44"/>
    </location>
</feature>